<proteinExistence type="predicted"/>
<sequence>MDEWDFPEWQAALAALGPRAAALMGLAAAERVSGCLADERFRRHGGTRPEEVAALLGACWTALGPEGASALPLLRERADELADWSGTYLTLSLTDPFPEADEPDDFLEEAEPEGAVMLHLDALTAVTEAVSACAGGPWDGALRCLRTAATAAAPYASGLPGPGVEVRRQREDLALLRTSSPDAAATELRTRARADAAGWQRAAERLDLLHD</sequence>
<name>A0ABW7BZ51_9ACTN</name>
<keyword evidence="2" id="KW-1185">Reference proteome</keyword>
<evidence type="ECO:0000313" key="1">
    <source>
        <dbReference type="EMBL" id="MFG3192794.1"/>
    </source>
</evidence>
<dbReference type="RefSeq" id="WP_392014568.1">
    <property type="nucleotide sequence ID" value="NZ_JBIBSS010000021.1"/>
</dbReference>
<gene>
    <name evidence="1" type="ORF">ACGFYS_28080</name>
</gene>
<dbReference type="Proteomes" id="UP001604282">
    <property type="component" value="Unassembled WGS sequence"/>
</dbReference>
<evidence type="ECO:0000313" key="2">
    <source>
        <dbReference type="Proteomes" id="UP001604282"/>
    </source>
</evidence>
<protein>
    <submittedName>
        <fullName evidence="1">Uncharacterized protein</fullName>
    </submittedName>
</protein>
<organism evidence="1 2">
    <name type="scientific">Streptomyces omiyaensis</name>
    <dbReference type="NCBI Taxonomy" id="68247"/>
    <lineage>
        <taxon>Bacteria</taxon>
        <taxon>Bacillati</taxon>
        <taxon>Actinomycetota</taxon>
        <taxon>Actinomycetes</taxon>
        <taxon>Kitasatosporales</taxon>
        <taxon>Streptomycetaceae</taxon>
        <taxon>Streptomyces</taxon>
    </lineage>
</organism>
<reference evidence="1 2" key="1">
    <citation type="submission" date="2024-10" db="EMBL/GenBank/DDBJ databases">
        <title>The Natural Products Discovery Center: Release of the First 8490 Sequenced Strains for Exploring Actinobacteria Biosynthetic Diversity.</title>
        <authorList>
            <person name="Kalkreuter E."/>
            <person name="Kautsar S.A."/>
            <person name="Yang D."/>
            <person name="Bader C.D."/>
            <person name="Teijaro C.N."/>
            <person name="Fluegel L."/>
            <person name="Davis C.M."/>
            <person name="Simpson J.R."/>
            <person name="Lauterbach L."/>
            <person name="Steele A.D."/>
            <person name="Gui C."/>
            <person name="Meng S."/>
            <person name="Li G."/>
            <person name="Viehrig K."/>
            <person name="Ye F."/>
            <person name="Su P."/>
            <person name="Kiefer A.F."/>
            <person name="Nichols A."/>
            <person name="Cepeda A.J."/>
            <person name="Yan W."/>
            <person name="Fan B."/>
            <person name="Jiang Y."/>
            <person name="Adhikari A."/>
            <person name="Zheng C.-J."/>
            <person name="Schuster L."/>
            <person name="Cowan T.M."/>
            <person name="Smanski M.J."/>
            <person name="Chevrette M.G."/>
            <person name="De Carvalho L.P.S."/>
            <person name="Shen B."/>
        </authorList>
    </citation>
    <scope>NUCLEOTIDE SEQUENCE [LARGE SCALE GENOMIC DNA]</scope>
    <source>
        <strain evidence="1 2">NPDC048229</strain>
    </source>
</reference>
<comment type="caution">
    <text evidence="1">The sequence shown here is derived from an EMBL/GenBank/DDBJ whole genome shotgun (WGS) entry which is preliminary data.</text>
</comment>
<dbReference type="EMBL" id="JBICZW010000023">
    <property type="protein sequence ID" value="MFG3192794.1"/>
    <property type="molecule type" value="Genomic_DNA"/>
</dbReference>
<accession>A0ABW7BZ51</accession>